<evidence type="ECO:0000313" key="2">
    <source>
        <dbReference type="EMBL" id="GBM19461.1"/>
    </source>
</evidence>
<sequence length="102" mass="11924">MFSDGSKVKNETDCAHYKKNGWRNSTLTTVFQARIPGTRRGNLMGKRSVKQGQIMVRQRISPQSNHITRIKELHHPRDSNVTPRQPEHRSWLGKSSYCHRRK</sequence>
<gene>
    <name evidence="2" type="ORF">AVEN_259365_1</name>
</gene>
<evidence type="ECO:0000256" key="1">
    <source>
        <dbReference type="SAM" id="MobiDB-lite"/>
    </source>
</evidence>
<organism evidence="2 3">
    <name type="scientific">Araneus ventricosus</name>
    <name type="common">Orbweaver spider</name>
    <name type="synonym">Epeira ventricosa</name>
    <dbReference type="NCBI Taxonomy" id="182803"/>
    <lineage>
        <taxon>Eukaryota</taxon>
        <taxon>Metazoa</taxon>
        <taxon>Ecdysozoa</taxon>
        <taxon>Arthropoda</taxon>
        <taxon>Chelicerata</taxon>
        <taxon>Arachnida</taxon>
        <taxon>Araneae</taxon>
        <taxon>Araneomorphae</taxon>
        <taxon>Entelegynae</taxon>
        <taxon>Araneoidea</taxon>
        <taxon>Araneidae</taxon>
        <taxon>Araneus</taxon>
    </lineage>
</organism>
<dbReference type="Proteomes" id="UP000499080">
    <property type="component" value="Unassembled WGS sequence"/>
</dbReference>
<keyword evidence="3" id="KW-1185">Reference proteome</keyword>
<name>A0A4Y2DRT7_ARAVE</name>
<dbReference type="AlphaFoldDB" id="A0A4Y2DRT7"/>
<reference evidence="2 3" key="1">
    <citation type="journal article" date="2019" name="Sci. Rep.">
        <title>Orb-weaving spider Araneus ventricosus genome elucidates the spidroin gene catalogue.</title>
        <authorList>
            <person name="Kono N."/>
            <person name="Nakamura H."/>
            <person name="Ohtoshi R."/>
            <person name="Moran D.A.P."/>
            <person name="Shinohara A."/>
            <person name="Yoshida Y."/>
            <person name="Fujiwara M."/>
            <person name="Mori M."/>
            <person name="Tomita M."/>
            <person name="Arakawa K."/>
        </authorList>
    </citation>
    <scope>NUCLEOTIDE SEQUENCE [LARGE SCALE GENOMIC DNA]</scope>
</reference>
<accession>A0A4Y2DRT7</accession>
<comment type="caution">
    <text evidence="2">The sequence shown here is derived from an EMBL/GenBank/DDBJ whole genome shotgun (WGS) entry which is preliminary data.</text>
</comment>
<protein>
    <submittedName>
        <fullName evidence="2">Uncharacterized protein</fullName>
    </submittedName>
</protein>
<evidence type="ECO:0000313" key="3">
    <source>
        <dbReference type="Proteomes" id="UP000499080"/>
    </source>
</evidence>
<dbReference type="EMBL" id="BGPR01000424">
    <property type="protein sequence ID" value="GBM19461.1"/>
    <property type="molecule type" value="Genomic_DNA"/>
</dbReference>
<feature type="region of interest" description="Disordered" evidence="1">
    <location>
        <begin position="72"/>
        <end position="102"/>
    </location>
</feature>
<proteinExistence type="predicted"/>